<name>A0A4R1R994_HYDET</name>
<keyword evidence="1" id="KW-0805">Transcription regulation</keyword>
<protein>
    <submittedName>
        <fullName evidence="5">MarR family transcriptional regulator</fullName>
    </submittedName>
</protein>
<feature type="domain" description="HTH marR-type" evidence="4">
    <location>
        <begin position="39"/>
        <end position="180"/>
    </location>
</feature>
<dbReference type="PROSITE" id="PS50995">
    <property type="entry name" value="HTH_MARR_2"/>
    <property type="match status" value="1"/>
</dbReference>
<organism evidence="5 6">
    <name type="scientific">Hydrogenispora ethanolica</name>
    <dbReference type="NCBI Taxonomy" id="1082276"/>
    <lineage>
        <taxon>Bacteria</taxon>
        <taxon>Bacillati</taxon>
        <taxon>Bacillota</taxon>
        <taxon>Hydrogenispora</taxon>
    </lineage>
</organism>
<evidence type="ECO:0000313" key="6">
    <source>
        <dbReference type="Proteomes" id="UP000295008"/>
    </source>
</evidence>
<dbReference type="PRINTS" id="PR00598">
    <property type="entry name" value="HTHMARR"/>
</dbReference>
<dbReference type="InterPro" id="IPR036388">
    <property type="entry name" value="WH-like_DNA-bd_sf"/>
</dbReference>
<reference evidence="5 6" key="1">
    <citation type="submission" date="2019-03" db="EMBL/GenBank/DDBJ databases">
        <title>Genomic Encyclopedia of Type Strains, Phase IV (KMG-IV): sequencing the most valuable type-strain genomes for metagenomic binning, comparative biology and taxonomic classification.</title>
        <authorList>
            <person name="Goeker M."/>
        </authorList>
    </citation>
    <scope>NUCLEOTIDE SEQUENCE [LARGE SCALE GENOMIC DNA]</scope>
    <source>
        <strain evidence="5 6">LX-B</strain>
    </source>
</reference>
<dbReference type="GO" id="GO:0003700">
    <property type="term" value="F:DNA-binding transcription factor activity"/>
    <property type="evidence" value="ECO:0007669"/>
    <property type="project" value="InterPro"/>
</dbReference>
<evidence type="ECO:0000259" key="4">
    <source>
        <dbReference type="PROSITE" id="PS50995"/>
    </source>
</evidence>
<dbReference type="PANTHER" id="PTHR42756:SF1">
    <property type="entry name" value="TRANSCRIPTIONAL REPRESSOR OF EMRAB OPERON"/>
    <property type="match status" value="1"/>
</dbReference>
<keyword evidence="2" id="KW-0238">DNA-binding</keyword>
<dbReference type="AlphaFoldDB" id="A0A4R1R994"/>
<dbReference type="InterPro" id="IPR000835">
    <property type="entry name" value="HTH_MarR-typ"/>
</dbReference>
<dbReference type="SUPFAM" id="SSF46785">
    <property type="entry name" value="Winged helix' DNA-binding domain"/>
    <property type="match status" value="1"/>
</dbReference>
<sequence length="185" mass="21323">MSFYRILSIEALTEREELVRILIVRILTIFLGVLSLKPTETKMAEMNRLFREFIALYHQKLGICLQADDQQEPRCNKNQKRALFILHEKGRVTPSELGRALDLQKATLTSLVDSLAAHNLVRREPDPADRRKTWLELTEAGSEYVRMKKAAYDRYFAGRFAAVSEAEIEESLLSLKRLVDIMGKL</sequence>
<dbReference type="Pfam" id="PF01047">
    <property type="entry name" value="MarR"/>
    <property type="match status" value="1"/>
</dbReference>
<proteinExistence type="predicted"/>
<comment type="caution">
    <text evidence="5">The sequence shown here is derived from an EMBL/GenBank/DDBJ whole genome shotgun (WGS) entry which is preliminary data.</text>
</comment>
<keyword evidence="3" id="KW-0804">Transcription</keyword>
<dbReference type="PANTHER" id="PTHR42756">
    <property type="entry name" value="TRANSCRIPTIONAL REGULATOR, MARR"/>
    <property type="match status" value="1"/>
</dbReference>
<dbReference type="EMBL" id="SLUN01000026">
    <property type="protein sequence ID" value="TCL62271.1"/>
    <property type="molecule type" value="Genomic_DNA"/>
</dbReference>
<evidence type="ECO:0000256" key="1">
    <source>
        <dbReference type="ARBA" id="ARBA00023015"/>
    </source>
</evidence>
<keyword evidence="6" id="KW-1185">Reference proteome</keyword>
<dbReference type="GO" id="GO:0003677">
    <property type="term" value="F:DNA binding"/>
    <property type="evidence" value="ECO:0007669"/>
    <property type="project" value="UniProtKB-KW"/>
</dbReference>
<dbReference type="InterPro" id="IPR036390">
    <property type="entry name" value="WH_DNA-bd_sf"/>
</dbReference>
<gene>
    <name evidence="5" type="ORF">EDC14_102614</name>
</gene>
<evidence type="ECO:0000313" key="5">
    <source>
        <dbReference type="EMBL" id="TCL62271.1"/>
    </source>
</evidence>
<dbReference type="Proteomes" id="UP000295008">
    <property type="component" value="Unassembled WGS sequence"/>
</dbReference>
<dbReference type="SMART" id="SM00347">
    <property type="entry name" value="HTH_MARR"/>
    <property type="match status" value="1"/>
</dbReference>
<evidence type="ECO:0000256" key="2">
    <source>
        <dbReference type="ARBA" id="ARBA00023125"/>
    </source>
</evidence>
<evidence type="ECO:0000256" key="3">
    <source>
        <dbReference type="ARBA" id="ARBA00023163"/>
    </source>
</evidence>
<accession>A0A4R1R994</accession>
<dbReference type="Gene3D" id="1.10.10.10">
    <property type="entry name" value="Winged helix-like DNA-binding domain superfamily/Winged helix DNA-binding domain"/>
    <property type="match status" value="1"/>
</dbReference>